<evidence type="ECO:0000256" key="1">
    <source>
        <dbReference type="ARBA" id="ARBA00016439"/>
    </source>
</evidence>
<organism evidence="6 7">
    <name type="scientific">Drosophila hydei</name>
    <name type="common">Fruit fly</name>
    <dbReference type="NCBI Taxonomy" id="7224"/>
    <lineage>
        <taxon>Eukaryota</taxon>
        <taxon>Metazoa</taxon>
        <taxon>Ecdysozoa</taxon>
        <taxon>Arthropoda</taxon>
        <taxon>Hexapoda</taxon>
        <taxon>Insecta</taxon>
        <taxon>Pterygota</taxon>
        <taxon>Neoptera</taxon>
        <taxon>Endopterygota</taxon>
        <taxon>Diptera</taxon>
        <taxon>Brachycera</taxon>
        <taxon>Muscomorpha</taxon>
        <taxon>Ephydroidea</taxon>
        <taxon>Drosophilidae</taxon>
        <taxon>Drosophila</taxon>
    </lineage>
</organism>
<gene>
    <name evidence="7" type="primary">LOC111603803</name>
</gene>
<dbReference type="GO" id="GO:0005643">
    <property type="term" value="C:nuclear pore"/>
    <property type="evidence" value="ECO:0007669"/>
    <property type="project" value="UniProtKB-UniRule"/>
</dbReference>
<dbReference type="KEGG" id="dhe:111603803"/>
<keyword evidence="4" id="KW-0653">Protein transport</keyword>
<keyword evidence="6" id="KW-1185">Reference proteome</keyword>
<evidence type="ECO:0000313" key="7">
    <source>
        <dbReference type="RefSeq" id="XP_023177326.1"/>
    </source>
</evidence>
<evidence type="ECO:0000256" key="2">
    <source>
        <dbReference type="ARBA" id="ARBA00029997"/>
    </source>
</evidence>
<keyword evidence="4" id="KW-0813">Transport</keyword>
<protein>
    <recommendedName>
        <fullName evidence="1">Nucleoporin NUP35</fullName>
    </recommendedName>
    <alternativeName>
        <fullName evidence="3">35 kDa nucleoporin</fullName>
    </alternativeName>
    <alternativeName>
        <fullName evidence="2">Nucleoporin NUP53</fullName>
    </alternativeName>
</protein>
<dbReference type="Gene3D" id="3.30.70.330">
    <property type="match status" value="1"/>
</dbReference>
<keyword evidence="4" id="KW-0509">mRNA transport</keyword>
<dbReference type="GeneID" id="111603803"/>
<dbReference type="OMA" id="SYVFYFY"/>
<feature type="domain" description="RRM Nup35-type" evidence="5">
    <location>
        <begin position="63"/>
        <end position="144"/>
    </location>
</feature>
<reference evidence="7" key="1">
    <citation type="submission" date="2025-08" db="UniProtKB">
        <authorList>
            <consortium name="RefSeq"/>
        </authorList>
    </citation>
    <scope>IDENTIFICATION</scope>
    <source>
        <strain evidence="7">15085-1641.00</strain>
        <tissue evidence="7">Whole body</tissue>
    </source>
</reference>
<evidence type="ECO:0000259" key="5">
    <source>
        <dbReference type="PROSITE" id="PS51472"/>
    </source>
</evidence>
<proteinExistence type="predicted"/>
<dbReference type="InterPro" id="IPR012677">
    <property type="entry name" value="Nucleotide-bd_a/b_plait_sf"/>
</dbReference>
<evidence type="ECO:0000256" key="4">
    <source>
        <dbReference type="PROSITE-ProRule" id="PRU00804"/>
    </source>
</evidence>
<keyword evidence="4" id="KW-0539">Nucleus</keyword>
<dbReference type="InterPro" id="IPR007846">
    <property type="entry name" value="RRM_NUP35_dom"/>
</dbReference>
<dbReference type="AlphaFoldDB" id="A0A6J1MAE5"/>
<dbReference type="GO" id="GO:0051028">
    <property type="term" value="P:mRNA transport"/>
    <property type="evidence" value="ECO:0007669"/>
    <property type="project" value="UniProtKB-UniRule"/>
</dbReference>
<dbReference type="RefSeq" id="XP_023177326.1">
    <property type="nucleotide sequence ID" value="XM_023321558.2"/>
</dbReference>
<dbReference type="PROSITE" id="PS51472">
    <property type="entry name" value="RRM_NUP35"/>
    <property type="match status" value="1"/>
</dbReference>
<evidence type="ECO:0000313" key="6">
    <source>
        <dbReference type="Proteomes" id="UP000504633"/>
    </source>
</evidence>
<name>A0A6J1MAE5_DROHY</name>
<keyword evidence="4" id="KW-0906">Nuclear pore complex</keyword>
<keyword evidence="4" id="KW-0811">Translocation</keyword>
<dbReference type="OrthoDB" id="7843855at2759"/>
<dbReference type="Pfam" id="PF14605">
    <property type="entry name" value="Nup35_RRM_2"/>
    <property type="match status" value="1"/>
</dbReference>
<accession>A0A6J1MAE5</accession>
<sequence>MANAGAFAGDIEGNPAKQYLPPFVAVYAERTEIEVKAKAKKRKLTSMAVIKAKKRLSRSRGELGHESWIAVSGYQLDCASLVYRFFLDIGQIVDRSFTSCSLMYLRYDCMQDCELALSYDGQKVGYGADMLVRVRQEHPLLEMRCESTQLAVVADHEVSQPITCDIDMAAIDKRAASQLPAVAEPQSKRRKFSLLQWLKHQISYLFYLNEAD</sequence>
<evidence type="ECO:0000256" key="3">
    <source>
        <dbReference type="ARBA" id="ARBA00030250"/>
    </source>
</evidence>
<dbReference type="Proteomes" id="UP000504633">
    <property type="component" value="Unplaced"/>
</dbReference>